<evidence type="ECO:0000256" key="1">
    <source>
        <dbReference type="SAM" id="MobiDB-lite"/>
    </source>
</evidence>
<gene>
    <name evidence="3" type="ORF">K6K41_05755</name>
</gene>
<feature type="compositionally biased region" description="Polar residues" evidence="1">
    <location>
        <begin position="127"/>
        <end position="156"/>
    </location>
</feature>
<evidence type="ECO:0000256" key="2">
    <source>
        <dbReference type="SAM" id="SignalP"/>
    </source>
</evidence>
<evidence type="ECO:0000313" key="3">
    <source>
        <dbReference type="EMBL" id="QZO01082.1"/>
    </source>
</evidence>
<dbReference type="KEGG" id="cmet:K6K41_05755"/>
<sequence>MIRVSILAAAGLLAFTAAGQAAPELVRVRGTVESATDSSITVKTKDGGTQQIALKPETAFLNVVKSSLDQVGDGKFIGTATKGDNPPVALEVVIFPEAMRGTGEGHYPWDEIEDTTVSSGGSKTKSAMTNGTVKTQKSGGATTKSAMTNGSIKSSSGAGGEKTIDVTYDNGQSKTIKVPPTAPIVTFEKADKSIVMKGAPVFSITTRDGETLSARAVAIGKDGVVPPM</sequence>
<dbReference type="EMBL" id="CP081869">
    <property type="protein sequence ID" value="QZO01082.1"/>
    <property type="molecule type" value="Genomic_DNA"/>
</dbReference>
<feature type="chain" id="PRO_5039590664" evidence="2">
    <location>
        <begin position="22"/>
        <end position="228"/>
    </location>
</feature>
<keyword evidence="2" id="KW-0732">Signal</keyword>
<name>A0A9E6ULY4_9HYPH</name>
<dbReference type="RefSeq" id="WP_261404308.1">
    <property type="nucleotide sequence ID" value="NZ_CP081869.1"/>
</dbReference>
<feature type="compositionally biased region" description="Low complexity" evidence="1">
    <location>
        <begin position="116"/>
        <end position="126"/>
    </location>
</feature>
<feature type="region of interest" description="Disordered" evidence="1">
    <location>
        <begin position="116"/>
        <end position="161"/>
    </location>
</feature>
<dbReference type="AlphaFoldDB" id="A0A9E6ULY4"/>
<keyword evidence="4" id="KW-1185">Reference proteome</keyword>
<proteinExistence type="predicted"/>
<dbReference type="Proteomes" id="UP000825701">
    <property type="component" value="Chromosome"/>
</dbReference>
<feature type="signal peptide" evidence="2">
    <location>
        <begin position="1"/>
        <end position="21"/>
    </location>
</feature>
<accession>A0A9E6ULY4</accession>
<reference evidence="3" key="1">
    <citation type="submission" date="2021-08" db="EMBL/GenBank/DDBJ databases">
        <authorList>
            <person name="Zhang H."/>
            <person name="Xu M."/>
            <person name="Yu Z."/>
            <person name="Yang L."/>
            <person name="Cai Y."/>
        </authorList>
    </citation>
    <scope>NUCLEOTIDE SEQUENCE</scope>
    <source>
        <strain evidence="3">CHL1</strain>
    </source>
</reference>
<evidence type="ECO:0000313" key="4">
    <source>
        <dbReference type="Proteomes" id="UP000825701"/>
    </source>
</evidence>
<organism evidence="3 4">
    <name type="scientific">Chenggangzhangella methanolivorans</name>
    <dbReference type="NCBI Taxonomy" id="1437009"/>
    <lineage>
        <taxon>Bacteria</taxon>
        <taxon>Pseudomonadati</taxon>
        <taxon>Pseudomonadota</taxon>
        <taxon>Alphaproteobacteria</taxon>
        <taxon>Hyphomicrobiales</taxon>
        <taxon>Methylopilaceae</taxon>
        <taxon>Chenggangzhangella</taxon>
    </lineage>
</organism>
<protein>
    <submittedName>
        <fullName evidence="3">Metal ABC transporter permease</fullName>
    </submittedName>
</protein>